<reference evidence="7" key="1">
    <citation type="submission" date="2018-02" db="EMBL/GenBank/DDBJ databases">
        <title>Draft genome sequencing of Rhodococcus opacus KU647198.</title>
        <authorList>
            <person name="Zheng B.-X."/>
        </authorList>
    </citation>
    <scope>NUCLEOTIDE SEQUENCE [LARGE SCALE GENOMIC DNA]</scope>
    <source>
        <strain evidence="7">04-OD7</strain>
    </source>
</reference>
<dbReference type="GO" id="GO:0003677">
    <property type="term" value="F:DNA binding"/>
    <property type="evidence" value="ECO:0007669"/>
    <property type="project" value="UniProtKB-KW"/>
</dbReference>
<evidence type="ECO:0000256" key="2">
    <source>
        <dbReference type="ARBA" id="ARBA00023125"/>
    </source>
</evidence>
<protein>
    <submittedName>
        <fullName evidence="6">Transcriptional regulator</fullName>
    </submittedName>
</protein>
<evidence type="ECO:0000256" key="3">
    <source>
        <dbReference type="ARBA" id="ARBA00023163"/>
    </source>
</evidence>
<organism evidence="6 7">
    <name type="scientific">Rhodococcus opacus</name>
    <name type="common">Nocardia opaca</name>
    <dbReference type="NCBI Taxonomy" id="37919"/>
    <lineage>
        <taxon>Bacteria</taxon>
        <taxon>Bacillati</taxon>
        <taxon>Actinomycetota</taxon>
        <taxon>Actinomycetes</taxon>
        <taxon>Mycobacteriales</taxon>
        <taxon>Nocardiaceae</taxon>
        <taxon>Rhodococcus</taxon>
    </lineage>
</organism>
<dbReference type="Proteomes" id="UP000239290">
    <property type="component" value="Unassembled WGS sequence"/>
</dbReference>
<keyword evidence="2" id="KW-0238">DNA-binding</keyword>
<accession>A0A2S8ILY0</accession>
<dbReference type="PANTHER" id="PTHR33204">
    <property type="entry name" value="TRANSCRIPTIONAL REGULATOR, MARR FAMILY"/>
    <property type="match status" value="1"/>
</dbReference>
<keyword evidence="3" id="KW-0804">Transcription</keyword>
<feature type="domain" description="HTH hxlR-type" evidence="5">
    <location>
        <begin position="14"/>
        <end position="114"/>
    </location>
</feature>
<gene>
    <name evidence="6" type="ORF">C5613_37955</name>
</gene>
<name>A0A2S8ILY0_RHOOP</name>
<dbReference type="RefSeq" id="WP_105422587.1">
    <property type="nucleotide sequence ID" value="NZ_PUIO01000071.1"/>
</dbReference>
<sequence>MADDGEVTHEPRACDAALARAFTFLGKRWNGVILGVLMEGPSTFSELRRGVGGISDSVLSDRLAELAAAGLVLRSVEEGPPVSVAYELTPAGRALLPSLNALTAWARENLPAQPDSDDEDADGQRPPRRRVTR</sequence>
<dbReference type="PROSITE" id="PS51118">
    <property type="entry name" value="HTH_HXLR"/>
    <property type="match status" value="1"/>
</dbReference>
<dbReference type="Pfam" id="PF01638">
    <property type="entry name" value="HxlR"/>
    <property type="match status" value="1"/>
</dbReference>
<dbReference type="InterPro" id="IPR036390">
    <property type="entry name" value="WH_DNA-bd_sf"/>
</dbReference>
<dbReference type="InterPro" id="IPR036388">
    <property type="entry name" value="WH-like_DNA-bd_sf"/>
</dbReference>
<evidence type="ECO:0000259" key="5">
    <source>
        <dbReference type="PROSITE" id="PS51118"/>
    </source>
</evidence>
<evidence type="ECO:0000313" key="7">
    <source>
        <dbReference type="Proteomes" id="UP000239290"/>
    </source>
</evidence>
<dbReference type="SUPFAM" id="SSF46785">
    <property type="entry name" value="Winged helix' DNA-binding domain"/>
    <property type="match status" value="1"/>
</dbReference>
<dbReference type="InterPro" id="IPR002577">
    <property type="entry name" value="HTH_HxlR"/>
</dbReference>
<feature type="region of interest" description="Disordered" evidence="4">
    <location>
        <begin position="107"/>
        <end position="133"/>
    </location>
</feature>
<proteinExistence type="predicted"/>
<comment type="caution">
    <text evidence="6">The sequence shown here is derived from an EMBL/GenBank/DDBJ whole genome shotgun (WGS) entry which is preliminary data.</text>
</comment>
<dbReference type="PANTHER" id="PTHR33204:SF37">
    <property type="entry name" value="HTH-TYPE TRANSCRIPTIONAL REGULATOR YODB"/>
    <property type="match status" value="1"/>
</dbReference>
<dbReference type="EMBL" id="PUIO01000071">
    <property type="protein sequence ID" value="PQP15784.1"/>
    <property type="molecule type" value="Genomic_DNA"/>
</dbReference>
<evidence type="ECO:0000256" key="1">
    <source>
        <dbReference type="ARBA" id="ARBA00023015"/>
    </source>
</evidence>
<evidence type="ECO:0000256" key="4">
    <source>
        <dbReference type="SAM" id="MobiDB-lite"/>
    </source>
</evidence>
<dbReference type="AlphaFoldDB" id="A0A2S8ILY0"/>
<dbReference type="CDD" id="cd00090">
    <property type="entry name" value="HTH_ARSR"/>
    <property type="match status" value="1"/>
</dbReference>
<keyword evidence="1" id="KW-0805">Transcription regulation</keyword>
<evidence type="ECO:0000313" key="6">
    <source>
        <dbReference type="EMBL" id="PQP15784.1"/>
    </source>
</evidence>
<dbReference type="InterPro" id="IPR011991">
    <property type="entry name" value="ArsR-like_HTH"/>
</dbReference>
<dbReference type="Gene3D" id="1.10.10.10">
    <property type="entry name" value="Winged helix-like DNA-binding domain superfamily/Winged helix DNA-binding domain"/>
    <property type="match status" value="1"/>
</dbReference>